<protein>
    <recommendedName>
        <fullName evidence="3">Adhesin domain-containing protein</fullName>
    </recommendedName>
</protein>
<evidence type="ECO:0008006" key="3">
    <source>
        <dbReference type="Google" id="ProtNLM"/>
    </source>
</evidence>
<comment type="caution">
    <text evidence="1">The sequence shown here is derived from an EMBL/GenBank/DDBJ whole genome shotgun (WGS) entry which is preliminary data.</text>
</comment>
<evidence type="ECO:0000313" key="2">
    <source>
        <dbReference type="Proteomes" id="UP000288812"/>
    </source>
</evidence>
<gene>
    <name evidence="1" type="ORF">EF514_08650</name>
</gene>
<dbReference type="OrthoDB" id="9849440at2"/>
<name>A0A437S5I9_9FIRM</name>
<keyword evidence="2" id="KW-1185">Reference proteome</keyword>
<dbReference type="Proteomes" id="UP000288812">
    <property type="component" value="Unassembled WGS sequence"/>
</dbReference>
<accession>A0A437S5I9</accession>
<dbReference type="AlphaFoldDB" id="A0A437S5I9"/>
<sequence>MKKSTKIALIFLVTGILISSISYFSGAYTSISPRNFRLFRDRNNQEQYNSTNHYSGIEEKNEYYYPNINTISINGDAVEIKLLGRNIKEWEVYTSSLTNSNGTNKISVEETNGNLVINLKKLSKEMINSSTNSEHKITIMAPMNEIDKFNIDSNVNYIKLDNVNIRDFNLNSSISVMEVENSTIGNSNINTTMSTGRINNSKLSNFNFKTSMSTLNGSNVTFLGSNAIDVSMSTVKLNINDPDNLLIIERDSVAKGDNTLTINSSMSGISINKNQENYLQYEDYNYENRTGHGHGHKHWKDGSNENWNDNWDEDWNDYWDEFGNELEENLENTFNNSIL</sequence>
<evidence type="ECO:0000313" key="1">
    <source>
        <dbReference type="EMBL" id="RVU54237.1"/>
    </source>
</evidence>
<proteinExistence type="predicted"/>
<organism evidence="1 2">
    <name type="scientific">Anaerosphaera multitolerans</name>
    <dbReference type="NCBI Taxonomy" id="2487351"/>
    <lineage>
        <taxon>Bacteria</taxon>
        <taxon>Bacillati</taxon>
        <taxon>Bacillota</taxon>
        <taxon>Tissierellia</taxon>
        <taxon>Tissierellales</taxon>
        <taxon>Peptoniphilaceae</taxon>
        <taxon>Anaerosphaera</taxon>
    </lineage>
</organism>
<reference evidence="1 2" key="1">
    <citation type="submission" date="2018-11" db="EMBL/GenBank/DDBJ databases">
        <title>Genome sequencing and assembly of Anaerosphaera sp. nov., GS7-6-2.</title>
        <authorList>
            <person name="Rettenmaier R."/>
            <person name="Liebl W."/>
            <person name="Zverlov V."/>
        </authorList>
    </citation>
    <scope>NUCLEOTIDE SEQUENCE [LARGE SCALE GENOMIC DNA]</scope>
    <source>
        <strain evidence="1 2">GS7-6-2</strain>
    </source>
</reference>
<dbReference type="EMBL" id="RLIH01000013">
    <property type="protein sequence ID" value="RVU54237.1"/>
    <property type="molecule type" value="Genomic_DNA"/>
</dbReference>